<dbReference type="InterPro" id="IPR014722">
    <property type="entry name" value="Rib_uL2_dom2"/>
</dbReference>
<dbReference type="GO" id="GO:0032044">
    <property type="term" value="C:DSIF complex"/>
    <property type="evidence" value="ECO:0007669"/>
    <property type="project" value="TreeGrafter"/>
</dbReference>
<evidence type="ECO:0000256" key="1">
    <source>
        <dbReference type="SAM" id="MobiDB-lite"/>
    </source>
</evidence>
<dbReference type="Gene3D" id="2.30.30.30">
    <property type="match status" value="2"/>
</dbReference>
<feature type="compositionally biased region" description="Polar residues" evidence="1">
    <location>
        <begin position="296"/>
        <end position="314"/>
    </location>
</feature>
<reference evidence="3" key="1">
    <citation type="submission" date="2022-07" db="EMBL/GenBank/DDBJ databases">
        <title>Genome Sequence of Physisporinus lineatus.</title>
        <authorList>
            <person name="Buettner E."/>
        </authorList>
    </citation>
    <scope>NUCLEOTIDE SEQUENCE</scope>
    <source>
        <strain evidence="3">VT162</strain>
    </source>
</reference>
<dbReference type="InterPro" id="IPR008991">
    <property type="entry name" value="Translation_prot_SH3-like_sf"/>
</dbReference>
<accession>A0AAD5V5L2</accession>
<feature type="domain" description="KOW" evidence="2">
    <location>
        <begin position="981"/>
        <end position="1008"/>
    </location>
</feature>
<dbReference type="Proteomes" id="UP001212997">
    <property type="component" value="Unassembled WGS sequence"/>
</dbReference>
<organism evidence="3 4">
    <name type="scientific">Meripilus lineatus</name>
    <dbReference type="NCBI Taxonomy" id="2056292"/>
    <lineage>
        <taxon>Eukaryota</taxon>
        <taxon>Fungi</taxon>
        <taxon>Dikarya</taxon>
        <taxon>Basidiomycota</taxon>
        <taxon>Agaricomycotina</taxon>
        <taxon>Agaricomycetes</taxon>
        <taxon>Polyporales</taxon>
        <taxon>Meripilaceae</taxon>
        <taxon>Meripilus</taxon>
    </lineage>
</organism>
<dbReference type="PANTHER" id="PTHR11125:SF7">
    <property type="entry name" value="TRANSCRIPTION ELONGATION FACTOR SPT5"/>
    <property type="match status" value="1"/>
</dbReference>
<dbReference type="GO" id="GO:0003729">
    <property type="term" value="F:mRNA binding"/>
    <property type="evidence" value="ECO:0007669"/>
    <property type="project" value="TreeGrafter"/>
</dbReference>
<feature type="domain" description="KOW" evidence="2">
    <location>
        <begin position="693"/>
        <end position="720"/>
    </location>
</feature>
<dbReference type="SUPFAM" id="SSF50104">
    <property type="entry name" value="Translation proteins SH3-like domain"/>
    <property type="match status" value="1"/>
</dbReference>
<dbReference type="GO" id="GO:0032784">
    <property type="term" value="P:regulation of DNA-templated transcription elongation"/>
    <property type="evidence" value="ECO:0007669"/>
    <property type="project" value="InterPro"/>
</dbReference>
<feature type="domain" description="KOW" evidence="2">
    <location>
        <begin position="747"/>
        <end position="774"/>
    </location>
</feature>
<keyword evidence="4" id="KW-1185">Reference proteome</keyword>
<dbReference type="EMBL" id="JANAWD010000120">
    <property type="protein sequence ID" value="KAJ3486465.1"/>
    <property type="molecule type" value="Genomic_DNA"/>
</dbReference>
<dbReference type="AlphaFoldDB" id="A0AAD5V5L2"/>
<evidence type="ECO:0000313" key="3">
    <source>
        <dbReference type="EMBL" id="KAJ3486465.1"/>
    </source>
</evidence>
<feature type="region of interest" description="Disordered" evidence="1">
    <location>
        <begin position="293"/>
        <end position="316"/>
    </location>
</feature>
<gene>
    <name evidence="3" type="ORF">NLI96_g4223</name>
</gene>
<dbReference type="InterPro" id="IPR005824">
    <property type="entry name" value="KOW"/>
</dbReference>
<evidence type="ECO:0000259" key="2">
    <source>
        <dbReference type="SMART" id="SM00739"/>
    </source>
</evidence>
<dbReference type="GO" id="GO:0006357">
    <property type="term" value="P:regulation of transcription by RNA polymerase II"/>
    <property type="evidence" value="ECO:0007669"/>
    <property type="project" value="InterPro"/>
</dbReference>
<dbReference type="InterPro" id="IPR039659">
    <property type="entry name" value="SPT5"/>
</dbReference>
<comment type="caution">
    <text evidence="3">The sequence shown here is derived from an EMBL/GenBank/DDBJ whole genome shotgun (WGS) entry which is preliminary data.</text>
</comment>
<dbReference type="GO" id="GO:0006368">
    <property type="term" value="P:transcription elongation by RNA polymerase II"/>
    <property type="evidence" value="ECO:0007669"/>
    <property type="project" value="TreeGrafter"/>
</dbReference>
<dbReference type="PANTHER" id="PTHR11125">
    <property type="entry name" value="SUPPRESSOR OF TY 5"/>
    <property type="match status" value="1"/>
</dbReference>
<sequence>MACYPRGELALTRDMWPATLPVLGSDDRALTDLPPAEIVPQKYADVLDWAVVVRNPDDKERVFRHILVHVSLGPNGPSAINEVTVRIQGFVSRLNLHPLGDWNPNGTGGAPSAKQHIHLVHCGNPNPFQHAVDALVNLAEVVAANCNGELCHKLKASTACIRLERPVFRRGHPNESIQSVLIPSDDLTGKAKLLEPRWYLKTKLTVREQIDGKLVARNHSVIKVGDFVDVAVVLHIHKLPPVRSPKVRVEFSMTDIVLLQSRSESHPDIPTSRVFNFQQVAVVTRTYTPAPMGIRNQISRNTGASDTPLETSRPPNHAHKVLGVLGGSAIGLHDRGTHYLSKMDVRMFLDLEAVVDDEESGIESGMENELDGFIDDGEDIETETERFSSVEPPSSIAENETSDATTVSNIIRQRYSQTPSRRSKKIGPMSIGERRGVSQSLLFSLRTKVRELVHSGEDVLSIAPIKKCMEARSVQVLEGYISAVRRKGYFTTLLSVKSFTLAPERVFVKAFGSGELHQIARQYSWMIASSIQAVEQHEALTLFQKLEEKVPEKTHTWVRIKCGLYKNDLALVENNFSTGFADVLVVPRTMKIDKKRPKRELLPRALAKERFQAKQIELDADHHEFYKLGKMSIKHGLHSLYIAVSSLRDALPSGVEELVPFVEAILLYGLGGGIAGIVESTLEKIKYAEVLTLFRRGDRVKAASGAYIGLEGVLIELSGDDTALVELCTKDDVPNPTNINIAELRRVFRPGDNVRVQRGVHIGKQGVVVDVQDHTLTFSMIRSREDNGSDAYEKTEVNVFCCDVERYEPDLTWHSHHSRLSVMANVDLPELLGQRVEMIDGIYRGWLGYLKGWADEGVVVKAYMRRNTQDPYLETRLSPPENITVPVAHISRCFLSGDQVFVEGINSCPMFVHYDTEGPSTLPPLHPRLIPLVFGIYDEEASQWFPSGSTTTPVELVPRTEVMFSQVVHDPEEVDSRWSNPFRTNWNVTVVKGPRKGYLGRVCVVRGNEVTVELEATKTIEAFKPIQLRRRLGKKLVAPQVVVDTSSVVAADAPPAMSPVLENTDTAVIQCETPRGSPSADGPAGGSAWDPENFAFYTGGSVILETKFLYALNSFMLYFELRGTVDTFRNGKYERDCVRTVPYHERNGIEAKEGEVLVYMTIFSKRITSLPAKYLYPIRPRLGDEAIIWRGNLAGVHVWVSLESPRHDGGLAVSYDGKVNSAVYPPQDLVRIYK</sequence>
<dbReference type="SMART" id="SM00739">
    <property type="entry name" value="KOW"/>
    <property type="match status" value="3"/>
</dbReference>
<name>A0AAD5V5L2_9APHY</name>
<proteinExistence type="predicted"/>
<protein>
    <recommendedName>
        <fullName evidence="2">KOW domain-containing protein</fullName>
    </recommendedName>
</protein>
<evidence type="ECO:0000313" key="4">
    <source>
        <dbReference type="Proteomes" id="UP001212997"/>
    </source>
</evidence>